<reference evidence="1" key="1">
    <citation type="submission" date="2014-09" db="EMBL/GenBank/DDBJ databases">
        <authorList>
            <person name="Magalhaes I.L.F."/>
            <person name="Oliveira U."/>
            <person name="Santos F.R."/>
            <person name="Vidigal T.H.D.A."/>
            <person name="Brescovit A.D."/>
            <person name="Santos A.J."/>
        </authorList>
    </citation>
    <scope>NUCLEOTIDE SEQUENCE</scope>
    <source>
        <tissue evidence="1">Shoot tissue taken approximately 20 cm above the soil surface</tissue>
    </source>
</reference>
<proteinExistence type="predicted"/>
<accession>A0A0A8ZZ55</accession>
<protein>
    <submittedName>
        <fullName evidence="1">Uncharacterized protein</fullName>
    </submittedName>
</protein>
<organism evidence="1">
    <name type="scientific">Arundo donax</name>
    <name type="common">Giant reed</name>
    <name type="synonym">Donax arundinaceus</name>
    <dbReference type="NCBI Taxonomy" id="35708"/>
    <lineage>
        <taxon>Eukaryota</taxon>
        <taxon>Viridiplantae</taxon>
        <taxon>Streptophyta</taxon>
        <taxon>Embryophyta</taxon>
        <taxon>Tracheophyta</taxon>
        <taxon>Spermatophyta</taxon>
        <taxon>Magnoliopsida</taxon>
        <taxon>Liliopsida</taxon>
        <taxon>Poales</taxon>
        <taxon>Poaceae</taxon>
        <taxon>PACMAD clade</taxon>
        <taxon>Arundinoideae</taxon>
        <taxon>Arundineae</taxon>
        <taxon>Arundo</taxon>
    </lineage>
</organism>
<evidence type="ECO:0000313" key="1">
    <source>
        <dbReference type="EMBL" id="JAD44664.1"/>
    </source>
</evidence>
<name>A0A0A8ZZ55_ARUDO</name>
<sequence length="14" mass="1589">MQANSMIHSRLTAE</sequence>
<dbReference type="EMBL" id="GBRH01253231">
    <property type="protein sequence ID" value="JAD44664.1"/>
    <property type="molecule type" value="Transcribed_RNA"/>
</dbReference>
<reference evidence="1" key="2">
    <citation type="journal article" date="2015" name="Data Brief">
        <title>Shoot transcriptome of the giant reed, Arundo donax.</title>
        <authorList>
            <person name="Barrero R.A."/>
            <person name="Guerrero F.D."/>
            <person name="Moolhuijzen P."/>
            <person name="Goolsby J.A."/>
            <person name="Tidwell J."/>
            <person name="Bellgard S.E."/>
            <person name="Bellgard M.I."/>
        </authorList>
    </citation>
    <scope>NUCLEOTIDE SEQUENCE</scope>
    <source>
        <tissue evidence="1">Shoot tissue taken approximately 20 cm above the soil surface</tissue>
    </source>
</reference>